<dbReference type="Gene3D" id="3.90.960.10">
    <property type="entry name" value="YbaK/aminoacyl-tRNA synthetase-associated domain"/>
    <property type="match status" value="1"/>
</dbReference>
<accession>A0A0Q2UTF1</accession>
<dbReference type="RefSeq" id="WP_014205815.1">
    <property type="nucleotide sequence ID" value="NZ_CP035696.1"/>
</dbReference>
<organism evidence="2 3">
    <name type="scientific">Vibrio furnissii</name>
    <dbReference type="NCBI Taxonomy" id="29494"/>
    <lineage>
        <taxon>Bacteria</taxon>
        <taxon>Pseudomonadati</taxon>
        <taxon>Pseudomonadota</taxon>
        <taxon>Gammaproteobacteria</taxon>
        <taxon>Vibrionales</taxon>
        <taxon>Vibrionaceae</taxon>
        <taxon>Vibrio</taxon>
    </lineage>
</organism>
<dbReference type="Proteomes" id="UP000051221">
    <property type="component" value="Unassembled WGS sequence"/>
</dbReference>
<dbReference type="AlphaFoldDB" id="A0A0Q2UTF1"/>
<comment type="caution">
    <text evidence="2">The sequence shown here is derived from an EMBL/GenBank/DDBJ whole genome shotgun (WGS) entry which is preliminary data.</text>
</comment>
<sequence>MSALETLYQANVALLHQAGVPFQQWQHEPILDFATDEKVARELGWTGTHTKSLFLKLKGGGYALLFTEKDARLDAKAIKALIGKRPSICSDEEMTEVTRCLPGAVGPFVLPQAIPVIVDPALLHKQELLFTPGHPHLTLGFSGADLDKLLANIANPIIMLA</sequence>
<keyword evidence="2" id="KW-0238">DNA-binding</keyword>
<dbReference type="EMBL" id="LKHS01000027">
    <property type="protein sequence ID" value="KQH83864.1"/>
    <property type="molecule type" value="Genomic_DNA"/>
</dbReference>
<evidence type="ECO:0000313" key="2">
    <source>
        <dbReference type="EMBL" id="KQH83864.1"/>
    </source>
</evidence>
<dbReference type="OrthoDB" id="9798587at2"/>
<dbReference type="OMA" id="MCACPFG"/>
<dbReference type="InterPro" id="IPR036754">
    <property type="entry name" value="YbaK/aa-tRNA-synt-asso_dom_sf"/>
</dbReference>
<dbReference type="SUPFAM" id="SSF55826">
    <property type="entry name" value="YbaK/ProRS associated domain"/>
    <property type="match status" value="1"/>
</dbReference>
<feature type="domain" description="YbaK/aminoacyl-tRNA synthetase-associated" evidence="1">
    <location>
        <begin position="35"/>
        <end position="149"/>
    </location>
</feature>
<protein>
    <submittedName>
        <fullName evidence="2">DNA-binding protein</fullName>
    </submittedName>
</protein>
<evidence type="ECO:0000259" key="1">
    <source>
        <dbReference type="Pfam" id="PF04073"/>
    </source>
</evidence>
<name>A0A0Q2UTF1_VIBFU</name>
<evidence type="ECO:0000313" key="3">
    <source>
        <dbReference type="Proteomes" id="UP000051221"/>
    </source>
</evidence>
<dbReference type="GO" id="GO:0002161">
    <property type="term" value="F:aminoacyl-tRNA deacylase activity"/>
    <property type="evidence" value="ECO:0007669"/>
    <property type="project" value="InterPro"/>
</dbReference>
<keyword evidence="3" id="KW-1185">Reference proteome</keyword>
<dbReference type="FunCoup" id="A0A0Q2UTF1">
    <property type="interactions" value="32"/>
</dbReference>
<gene>
    <name evidence="2" type="ORF">AMR76_20660</name>
</gene>
<dbReference type="GO" id="GO:0003677">
    <property type="term" value="F:DNA binding"/>
    <property type="evidence" value="ECO:0007669"/>
    <property type="project" value="UniProtKB-KW"/>
</dbReference>
<dbReference type="InterPro" id="IPR007214">
    <property type="entry name" value="YbaK/aa-tRNA-synth-assoc-dom"/>
</dbReference>
<dbReference type="Pfam" id="PF04073">
    <property type="entry name" value="tRNA_edit"/>
    <property type="match status" value="1"/>
</dbReference>
<proteinExistence type="predicted"/>
<dbReference type="CDD" id="cd04332">
    <property type="entry name" value="YbaK_like"/>
    <property type="match status" value="1"/>
</dbReference>
<dbReference type="InParanoid" id="A0A0Q2UTF1"/>
<reference evidence="2 3" key="1">
    <citation type="submission" date="2015-08" db="EMBL/GenBank/DDBJ databases">
        <title>Antibacterial properties of a collection of Vibrionaceae strains.</title>
        <authorList>
            <person name="Giubergia S."/>
        </authorList>
    </citation>
    <scope>NUCLEOTIDE SEQUENCE [LARGE SCALE GENOMIC DNA]</scope>
    <source>
        <strain evidence="2 3">S0821</strain>
    </source>
</reference>